<dbReference type="OrthoDB" id="3255924at2759"/>
<dbReference type="EMBL" id="JAACJJ010000030">
    <property type="protein sequence ID" value="KAF5318825.1"/>
    <property type="molecule type" value="Genomic_DNA"/>
</dbReference>
<gene>
    <name evidence="2" type="ORF">D9619_010986</name>
</gene>
<accession>A0A8H5B8X8</accession>
<reference evidence="2 3" key="1">
    <citation type="journal article" date="2020" name="ISME J.">
        <title>Uncovering the hidden diversity of litter-decomposition mechanisms in mushroom-forming fungi.</title>
        <authorList>
            <person name="Floudas D."/>
            <person name="Bentzer J."/>
            <person name="Ahren D."/>
            <person name="Johansson T."/>
            <person name="Persson P."/>
            <person name="Tunlid A."/>
        </authorList>
    </citation>
    <scope>NUCLEOTIDE SEQUENCE [LARGE SCALE GENOMIC DNA]</scope>
    <source>
        <strain evidence="2 3">CBS 101986</strain>
    </source>
</reference>
<evidence type="ECO:0000256" key="1">
    <source>
        <dbReference type="SAM" id="MobiDB-lite"/>
    </source>
</evidence>
<feature type="compositionally biased region" description="Basic and acidic residues" evidence="1">
    <location>
        <begin position="316"/>
        <end position="328"/>
    </location>
</feature>
<feature type="region of interest" description="Disordered" evidence="1">
    <location>
        <begin position="70"/>
        <end position="97"/>
    </location>
</feature>
<organism evidence="2 3">
    <name type="scientific">Psilocybe cf. subviscida</name>
    <dbReference type="NCBI Taxonomy" id="2480587"/>
    <lineage>
        <taxon>Eukaryota</taxon>
        <taxon>Fungi</taxon>
        <taxon>Dikarya</taxon>
        <taxon>Basidiomycota</taxon>
        <taxon>Agaricomycotina</taxon>
        <taxon>Agaricomycetes</taxon>
        <taxon>Agaricomycetidae</taxon>
        <taxon>Agaricales</taxon>
        <taxon>Agaricineae</taxon>
        <taxon>Strophariaceae</taxon>
        <taxon>Psilocybe</taxon>
    </lineage>
</organism>
<dbReference type="AlphaFoldDB" id="A0A8H5B8X8"/>
<evidence type="ECO:0000313" key="3">
    <source>
        <dbReference type="Proteomes" id="UP000567179"/>
    </source>
</evidence>
<feature type="compositionally biased region" description="Basic and acidic residues" evidence="1">
    <location>
        <begin position="191"/>
        <end position="216"/>
    </location>
</feature>
<name>A0A8H5B8X8_9AGAR</name>
<sequence length="491" mass="52063">MATPFSWTDTIQIAFGSCLPCLKPAVNLGEDDSGLHQEHNPAINRIQRARPDELQGLLADPDTDVEAETLSLHSNPGSSAQRNRNKKKRRAKLKAASSKDSRRITLFGYDLFGRGSSAAVQLPDDGVDALYVNEPRQQWRVRSGSLTPTTILTAHSTATFDSDAAPLDADDIAAMSSPTVAASAAAKAAEAEAQRLREKEERRQRRRERKEGKRLAEALASGEGDAFEGFQGSGGDYAAPPHSRPTSDSGSGSVFSGSTQEQFGNFVSAVQQQYPQHDEDDDAADLDGSMYASKRRRGLPPSRLNGGSDSQSRTSASDKSHQLPDARHALAHIQSHSFGIAGSRVHSPSQLQFSNSASASSDGGQARKSKRKASNSSRTTRSHSSAGTSQSPSIPSPVSPSFAAPQAVVSPSTIEQGQGFFDLEDERPIRKDSLSVHEPPQSPAKFPTTRIGGGGGGFPSTGFGGASSTRAKDFGAFLAHRGDDDLPADGL</sequence>
<feature type="compositionally biased region" description="Low complexity" evidence="1">
    <location>
        <begin position="247"/>
        <end position="258"/>
    </location>
</feature>
<evidence type="ECO:0000313" key="2">
    <source>
        <dbReference type="EMBL" id="KAF5318825.1"/>
    </source>
</evidence>
<comment type="caution">
    <text evidence="2">The sequence shown here is derived from an EMBL/GenBank/DDBJ whole genome shotgun (WGS) entry which is preliminary data.</text>
</comment>
<feature type="compositionally biased region" description="Polar residues" evidence="1">
    <location>
        <begin position="305"/>
        <end position="315"/>
    </location>
</feature>
<feature type="compositionally biased region" description="Gly residues" evidence="1">
    <location>
        <begin position="451"/>
        <end position="465"/>
    </location>
</feature>
<feature type="region of interest" description="Disordered" evidence="1">
    <location>
        <begin position="191"/>
        <end position="466"/>
    </location>
</feature>
<keyword evidence="3" id="KW-1185">Reference proteome</keyword>
<feature type="compositionally biased region" description="Low complexity" evidence="1">
    <location>
        <begin position="374"/>
        <end position="393"/>
    </location>
</feature>
<feature type="compositionally biased region" description="Low complexity" evidence="1">
    <location>
        <begin position="399"/>
        <end position="412"/>
    </location>
</feature>
<feature type="compositionally biased region" description="Polar residues" evidence="1">
    <location>
        <begin position="346"/>
        <end position="363"/>
    </location>
</feature>
<proteinExistence type="predicted"/>
<feature type="compositionally biased region" description="Basic residues" evidence="1">
    <location>
        <begin position="83"/>
        <end position="93"/>
    </location>
</feature>
<feature type="compositionally biased region" description="Polar residues" evidence="1">
    <location>
        <begin position="259"/>
        <end position="275"/>
    </location>
</feature>
<protein>
    <submittedName>
        <fullName evidence="2">Uncharacterized protein</fullName>
    </submittedName>
</protein>
<dbReference type="Proteomes" id="UP000567179">
    <property type="component" value="Unassembled WGS sequence"/>
</dbReference>
<feature type="compositionally biased region" description="Basic and acidic residues" evidence="1">
    <location>
        <begin position="426"/>
        <end position="435"/>
    </location>
</feature>